<dbReference type="AlphaFoldDB" id="A0A1S4BJF5"/>
<reference evidence="1" key="1">
    <citation type="submission" date="2025-08" db="UniProtKB">
        <authorList>
            <consortium name="RefSeq"/>
        </authorList>
    </citation>
    <scope>IDENTIFICATION</scope>
</reference>
<sequence length="135" mass="14957">MAVSYVTPSETGLSAFQDIISRMGVLNLNYVRFLLGQLDDPVILYIYREQNQVADILAKNGCHMDNTAGITVFAQPPSFVQLALEEDRSGILFVRRVAPSALQHATCPQAPLRQPVCNFRNMDVTSSSNFPRSPL</sequence>
<dbReference type="RefSeq" id="XP_016489043.1">
    <property type="nucleotide sequence ID" value="XM_016633557.1"/>
</dbReference>
<organism evidence="1">
    <name type="scientific">Nicotiana tabacum</name>
    <name type="common">Common tobacco</name>
    <dbReference type="NCBI Taxonomy" id="4097"/>
    <lineage>
        <taxon>Eukaryota</taxon>
        <taxon>Viridiplantae</taxon>
        <taxon>Streptophyta</taxon>
        <taxon>Embryophyta</taxon>
        <taxon>Tracheophyta</taxon>
        <taxon>Spermatophyta</taxon>
        <taxon>Magnoliopsida</taxon>
        <taxon>eudicotyledons</taxon>
        <taxon>Gunneridae</taxon>
        <taxon>Pentapetalae</taxon>
        <taxon>asterids</taxon>
        <taxon>lamiids</taxon>
        <taxon>Solanales</taxon>
        <taxon>Solanaceae</taxon>
        <taxon>Nicotianoideae</taxon>
        <taxon>Nicotianeae</taxon>
        <taxon>Nicotiana</taxon>
    </lineage>
</organism>
<dbReference type="OrthoDB" id="1306118at2759"/>
<evidence type="ECO:0000313" key="1">
    <source>
        <dbReference type="RefSeq" id="XP_016489043.1"/>
    </source>
</evidence>
<name>A0A1S4BJF5_TOBAC</name>
<dbReference type="KEGG" id="nta:107808986"/>
<dbReference type="PaxDb" id="4097-A0A1S4BJF5"/>
<accession>A0A1S4BJF5</accession>
<protein>
    <submittedName>
        <fullName evidence="1">Uncharacterized protein isoform X1</fullName>
    </submittedName>
</protein>
<gene>
    <name evidence="1" type="primary">LOC107808986</name>
</gene>
<proteinExistence type="predicted"/>